<evidence type="ECO:0000313" key="1">
    <source>
        <dbReference type="EMBL" id="KKN76745.1"/>
    </source>
</evidence>
<comment type="caution">
    <text evidence="1">The sequence shown here is derived from an EMBL/GenBank/DDBJ whole genome shotgun (WGS) entry which is preliminary data.</text>
</comment>
<dbReference type="EMBL" id="LAZR01000290">
    <property type="protein sequence ID" value="KKN76745.1"/>
    <property type="molecule type" value="Genomic_DNA"/>
</dbReference>
<organism evidence="1">
    <name type="scientific">marine sediment metagenome</name>
    <dbReference type="NCBI Taxonomy" id="412755"/>
    <lineage>
        <taxon>unclassified sequences</taxon>
        <taxon>metagenomes</taxon>
        <taxon>ecological metagenomes</taxon>
    </lineage>
</organism>
<dbReference type="AlphaFoldDB" id="A0A0F9T675"/>
<gene>
    <name evidence="1" type="ORF">LCGC14_0367160</name>
</gene>
<sequence>MANVQISDLPFATIPLVGATTFFEVEATEGGVVVSRRVAADDLVVSATTLFIDGTSVDDPAIGGGVFDGQLLWRNANAQQTGVFGFDPAGDNFIWSNDAEGGFHQIAIRDGTVLVESIAAAAGGLLVNNLLTGAGLERVLTAADLFAGVVIGTSSDDPTNPAGGGTYDGTLGYQNSLFAATGEAGFDPAGDTFRAFNRVRRGSFAVRVITSGGVEEDTYRYDGFLGSHVWLDVLNAGLTRMSLLAGNSSVIISGGVNPPSTGAGQTGNFRMTLQDGTETGEMGFGSSVIRTDLEIKNFVHGAQVRLTGEDGAGVERILVLGDPDGVAQLHFAGTATLRTITAATGGAEANNTLTGAGFERVLTSADLFAGVFIGTSTDDPTVPGGTFDANAQWQNANLLPLANVGFDPAGDTLFLASQVHGGRIILRGEDEAGNVRDVYEIDFENVVGGLAHLWREPGGTQLLMRLDTGVNAVTQVENSTNQPSGGFAQVGVFRVRNRNATPETAFTVGFNETIGQTTLELKNFVHGGAIELIGETAAGLERVMFFTDPDQRGPIIFGLDDNDPAVDASVQDARMTFRNPSADNIWQIGFLEGTNDFSLKLFQDTGVLQLRGSSAASADVLMATFDPVAGTELFHAAVATPKIRTTANGFDMLGDTATNSDFDLYSLDGATLRASVRTDGAGLRIASQVNSLSVTIFARSGAGAELAGLQVTGSTGITQLYFSGAIKLLTQNQGVTIRGNAAANAQLLIEGSGGVDMLTVACTSTLISFVSELDGSTVRFRGSDLGASIRTLWEADPDGDFSAFRVGGLRAGTRFDGWRILGLLNNVPSAGGTQDVSLEFQNNVGTIAGAVRYNTSIDMRIENFVHGGSILMLAEDSGGTLRFLLDMDPTGPNSVQLHEVGVSVARTATAALGGLFANNTLTGAGFERVLTTADRTDASVYTRNAVIVEDRTLLASASATTLNNNNVLAALIADLQSADIIQ</sequence>
<reference evidence="1" key="1">
    <citation type="journal article" date="2015" name="Nature">
        <title>Complex archaea that bridge the gap between prokaryotes and eukaryotes.</title>
        <authorList>
            <person name="Spang A."/>
            <person name="Saw J.H."/>
            <person name="Jorgensen S.L."/>
            <person name="Zaremba-Niedzwiedzka K."/>
            <person name="Martijn J."/>
            <person name="Lind A.E."/>
            <person name="van Eijk R."/>
            <person name="Schleper C."/>
            <person name="Guy L."/>
            <person name="Ettema T.J."/>
        </authorList>
    </citation>
    <scope>NUCLEOTIDE SEQUENCE</scope>
</reference>
<proteinExistence type="predicted"/>
<name>A0A0F9T675_9ZZZZ</name>
<accession>A0A0F9T675</accession>
<protein>
    <submittedName>
        <fullName evidence="1">Uncharacterized protein</fullName>
    </submittedName>
</protein>